<dbReference type="Proteomes" id="UP000597444">
    <property type="component" value="Unassembled WGS sequence"/>
</dbReference>
<dbReference type="AlphaFoldDB" id="A0A8J3IS11"/>
<protein>
    <submittedName>
        <fullName evidence="1">Uncharacterized protein</fullName>
    </submittedName>
</protein>
<comment type="caution">
    <text evidence="1">The sequence shown here is derived from an EMBL/GenBank/DDBJ whole genome shotgun (WGS) entry which is preliminary data.</text>
</comment>
<proteinExistence type="predicted"/>
<sequence>MIRTCNRWQHKLFAEYFNLPEGTEPLQNRLLQNHPLPNRPLPAAHANDHEPRVLKEWQKSIGNFVERHTAHK</sequence>
<organism evidence="1 2">
    <name type="scientific">Reticulibacter mediterranei</name>
    <dbReference type="NCBI Taxonomy" id="2778369"/>
    <lineage>
        <taxon>Bacteria</taxon>
        <taxon>Bacillati</taxon>
        <taxon>Chloroflexota</taxon>
        <taxon>Ktedonobacteria</taxon>
        <taxon>Ktedonobacterales</taxon>
        <taxon>Reticulibacteraceae</taxon>
        <taxon>Reticulibacter</taxon>
    </lineage>
</organism>
<dbReference type="EMBL" id="BNJK01000001">
    <property type="protein sequence ID" value="GHO94251.1"/>
    <property type="molecule type" value="Genomic_DNA"/>
</dbReference>
<accession>A0A8J3IS11</accession>
<evidence type="ECO:0000313" key="2">
    <source>
        <dbReference type="Proteomes" id="UP000597444"/>
    </source>
</evidence>
<evidence type="ECO:0000313" key="1">
    <source>
        <dbReference type="EMBL" id="GHO94251.1"/>
    </source>
</evidence>
<dbReference type="RefSeq" id="WP_220204998.1">
    <property type="nucleotide sequence ID" value="NZ_BNJK01000001.1"/>
</dbReference>
<reference evidence="1" key="1">
    <citation type="submission" date="2020-10" db="EMBL/GenBank/DDBJ databases">
        <title>Taxonomic study of unclassified bacteria belonging to the class Ktedonobacteria.</title>
        <authorList>
            <person name="Yabe S."/>
            <person name="Wang C.M."/>
            <person name="Zheng Y."/>
            <person name="Sakai Y."/>
            <person name="Cavaletti L."/>
            <person name="Monciardini P."/>
            <person name="Donadio S."/>
        </authorList>
    </citation>
    <scope>NUCLEOTIDE SEQUENCE</scope>
    <source>
        <strain evidence="1">ID150040</strain>
    </source>
</reference>
<gene>
    <name evidence="1" type="ORF">KSF_042990</name>
</gene>
<name>A0A8J3IS11_9CHLR</name>
<keyword evidence="2" id="KW-1185">Reference proteome</keyword>